<keyword evidence="1" id="KW-0175">Coiled coil</keyword>
<evidence type="ECO:0000313" key="3">
    <source>
        <dbReference type="Proteomes" id="UP001189619"/>
    </source>
</evidence>
<dbReference type="InterPro" id="IPR021130">
    <property type="entry name" value="PRib-ATP_PPHydrolase-like"/>
</dbReference>
<dbReference type="CDD" id="cd11532">
    <property type="entry name" value="NTP-PPase_COG4997"/>
    <property type="match status" value="1"/>
</dbReference>
<name>A0AA48M735_9BACL</name>
<keyword evidence="3" id="KW-1185">Reference proteome</keyword>
<dbReference type="KEGG" id="bayd:BSPP4475_06010"/>
<dbReference type="SUPFAM" id="SSF101386">
    <property type="entry name" value="all-alpha NTP pyrophosphatases"/>
    <property type="match status" value="1"/>
</dbReference>
<dbReference type="InterPro" id="IPR038735">
    <property type="entry name" value="MSMEG_1276-like_NTP-PPase_dom"/>
</dbReference>
<gene>
    <name evidence="2" type="ORF">BSPP4475_06010</name>
</gene>
<proteinExistence type="predicted"/>
<evidence type="ECO:0000313" key="2">
    <source>
        <dbReference type="EMBL" id="CAJ1001867.1"/>
    </source>
</evidence>
<feature type="coiled-coil region" evidence="1">
    <location>
        <begin position="34"/>
        <end position="61"/>
    </location>
</feature>
<dbReference type="EMBL" id="OY569118">
    <property type="protein sequence ID" value="CAJ1001867.1"/>
    <property type="molecule type" value="Genomic_DNA"/>
</dbReference>
<reference evidence="2" key="1">
    <citation type="submission" date="2023-07" db="EMBL/GenBank/DDBJ databases">
        <authorList>
            <person name="Ivanov I."/>
            <person name="Teneva D."/>
            <person name="Stoikov I."/>
        </authorList>
    </citation>
    <scope>NUCLEOTIDE SEQUENCE</scope>
    <source>
        <strain evidence="2">4475</strain>
    </source>
</reference>
<dbReference type="RefSeq" id="WP_304415241.1">
    <property type="nucleotide sequence ID" value="NZ_OY569118.1"/>
</dbReference>
<sequence length="107" mass="12428">MPIYNKLIRDRIPEIIAATGKRYTTSVLSDDEYLVKLREKCQEELDEYSTAQSDRESLEELADLLEVVYALARVHGASPRDLEEIRRSKAEKRGGFEQKLFLHEVED</sequence>
<dbReference type="AlphaFoldDB" id="A0AA48M735"/>
<protein>
    <submittedName>
        <fullName evidence="2">Phosphoribosyl-ATP pyrophosphohydrolase</fullName>
    </submittedName>
</protein>
<dbReference type="Pfam" id="PF01503">
    <property type="entry name" value="PRA-PH"/>
    <property type="match status" value="1"/>
</dbReference>
<evidence type="ECO:0000256" key="1">
    <source>
        <dbReference type="SAM" id="Coils"/>
    </source>
</evidence>
<dbReference type="Proteomes" id="UP001189619">
    <property type="component" value="Chromosome"/>
</dbReference>
<organism evidence="2 3">
    <name type="scientific">Brevibacillus aydinogluensis</name>
    <dbReference type="NCBI Taxonomy" id="927786"/>
    <lineage>
        <taxon>Bacteria</taxon>
        <taxon>Bacillati</taxon>
        <taxon>Bacillota</taxon>
        <taxon>Bacilli</taxon>
        <taxon>Bacillales</taxon>
        <taxon>Paenibacillaceae</taxon>
        <taxon>Brevibacillus</taxon>
    </lineage>
</organism>
<accession>A0AA48M735</accession>